<accession>A0A7K1V232</accession>
<dbReference type="AlphaFoldDB" id="A0A7K1V232"/>
<gene>
    <name evidence="1" type="ORF">GPX89_25420</name>
</gene>
<comment type="caution">
    <text evidence="1">The sequence shown here is derived from an EMBL/GenBank/DDBJ whole genome shotgun (WGS) entry which is preliminary data.</text>
</comment>
<keyword evidence="2" id="KW-1185">Reference proteome</keyword>
<proteinExistence type="predicted"/>
<dbReference type="EMBL" id="WRPP01000005">
    <property type="protein sequence ID" value="MVU80577.1"/>
    <property type="molecule type" value="Genomic_DNA"/>
</dbReference>
<sequence>MIIGVVLIVMAVVLMAVAWRVVVAAGRQQPQRLDRSEVHAAGSRTWVRSWIRN</sequence>
<dbReference type="Proteomes" id="UP000466794">
    <property type="component" value="Unassembled WGS sequence"/>
</dbReference>
<dbReference type="RefSeq" id="WP_157390185.1">
    <property type="nucleotide sequence ID" value="NZ_WRPP01000005.1"/>
</dbReference>
<organism evidence="1 2">
    <name type="scientific">Nocardia terrae</name>
    <dbReference type="NCBI Taxonomy" id="2675851"/>
    <lineage>
        <taxon>Bacteria</taxon>
        <taxon>Bacillati</taxon>
        <taxon>Actinomycetota</taxon>
        <taxon>Actinomycetes</taxon>
        <taxon>Mycobacteriales</taxon>
        <taxon>Nocardiaceae</taxon>
        <taxon>Nocardia</taxon>
    </lineage>
</organism>
<name>A0A7K1V232_9NOCA</name>
<protein>
    <submittedName>
        <fullName evidence="1">Uncharacterized protein</fullName>
    </submittedName>
</protein>
<reference evidence="1 2" key="1">
    <citation type="submission" date="2019-12" db="EMBL/GenBank/DDBJ databases">
        <title>Nocardia sp. nov. ET3-3 isolated from soil.</title>
        <authorList>
            <person name="Kanchanasin P."/>
            <person name="Tanasupawat S."/>
            <person name="Yuki M."/>
            <person name="Kudo T."/>
        </authorList>
    </citation>
    <scope>NUCLEOTIDE SEQUENCE [LARGE SCALE GENOMIC DNA]</scope>
    <source>
        <strain evidence="1 2">ET3-3</strain>
    </source>
</reference>
<evidence type="ECO:0000313" key="2">
    <source>
        <dbReference type="Proteomes" id="UP000466794"/>
    </source>
</evidence>
<evidence type="ECO:0000313" key="1">
    <source>
        <dbReference type="EMBL" id="MVU80577.1"/>
    </source>
</evidence>